<proteinExistence type="predicted"/>
<gene>
    <name evidence="3" type="ORF">BRYFOR_09905</name>
</gene>
<dbReference type="InterPro" id="IPR006222">
    <property type="entry name" value="GCVT_N"/>
</dbReference>
<organism evidence="3 4">
    <name type="scientific">Marvinbryantia formatexigens DSM 14469</name>
    <dbReference type="NCBI Taxonomy" id="478749"/>
    <lineage>
        <taxon>Bacteria</taxon>
        <taxon>Bacillati</taxon>
        <taxon>Bacillota</taxon>
        <taxon>Clostridia</taxon>
        <taxon>Lachnospirales</taxon>
        <taxon>Lachnospiraceae</taxon>
        <taxon>Marvinbryantia</taxon>
    </lineage>
</organism>
<dbReference type="InterPro" id="IPR027266">
    <property type="entry name" value="TrmE/GcvT-like"/>
</dbReference>
<dbReference type="PIRSF" id="PIRSF006487">
    <property type="entry name" value="GcvT"/>
    <property type="match status" value="1"/>
</dbReference>
<dbReference type="SUPFAM" id="SSF103025">
    <property type="entry name" value="Folate-binding domain"/>
    <property type="match status" value="1"/>
</dbReference>
<feature type="domain" description="GCVT N-terminal" evidence="2">
    <location>
        <begin position="80"/>
        <end position="255"/>
    </location>
</feature>
<evidence type="ECO:0000256" key="1">
    <source>
        <dbReference type="PIRSR" id="PIRSR006487-1"/>
    </source>
</evidence>
<accession>C6LMK4</accession>
<dbReference type="InterPro" id="IPR028896">
    <property type="entry name" value="GcvT/YgfZ/DmdA"/>
</dbReference>
<evidence type="ECO:0000313" key="4">
    <source>
        <dbReference type="Proteomes" id="UP000005561"/>
    </source>
</evidence>
<dbReference type="eggNOG" id="COG0404">
    <property type="taxonomic scope" value="Bacteria"/>
</dbReference>
<dbReference type="STRING" id="168384.SAMN05660368_03869"/>
<evidence type="ECO:0000259" key="2">
    <source>
        <dbReference type="Pfam" id="PF01571"/>
    </source>
</evidence>
<dbReference type="PANTHER" id="PTHR43757:SF2">
    <property type="entry name" value="AMINOMETHYLTRANSFERASE, MITOCHONDRIAL"/>
    <property type="match status" value="1"/>
</dbReference>
<comment type="caution">
    <text evidence="3">The sequence shown here is derived from an EMBL/GenBank/DDBJ whole genome shotgun (WGS) entry which is preliminary data.</text>
</comment>
<dbReference type="Gene3D" id="3.30.1360.120">
    <property type="entry name" value="Probable tRNA modification gtpase trme, domain 1"/>
    <property type="match status" value="1"/>
</dbReference>
<keyword evidence="4" id="KW-1185">Reference proteome</keyword>
<dbReference type="RefSeq" id="WP_006864655.1">
    <property type="nucleotide sequence ID" value="NZ_ACCL02000047.1"/>
</dbReference>
<dbReference type="Proteomes" id="UP000005561">
    <property type="component" value="Unassembled WGS sequence"/>
</dbReference>
<dbReference type="PANTHER" id="PTHR43757">
    <property type="entry name" value="AMINOMETHYLTRANSFERASE"/>
    <property type="match status" value="1"/>
</dbReference>
<dbReference type="AlphaFoldDB" id="C6LMK4"/>
<dbReference type="Pfam" id="PF01571">
    <property type="entry name" value="GCV_T"/>
    <property type="match status" value="1"/>
</dbReference>
<sequence length="457" mass="52787">MAANYVFKEINDEEYKNKCVIAPAPKEAKTFYSPFEPPYSDVKHLFYNFFIPYVQPYEYTGWRDEQLSWEKTVYLHAGLSCSPYYRFQGPDATKFMMKHCTCTFENFPVGTGKHAITCNEEGIITSHGMLFRLDENTYDTYFMLSLAAYYKEEAADYDMEMTDLTGKKFLFQIGGPRSLELLEKVTKEDLHDVKFMTFRNTSINGKTVRIARMGMAGTLAYELHGDTEDSYELYDLIYRAGEEFGIRRLGWHSYMMEHTICGYPQTSYHFACDIPGFPDNTGNVSGSVGRETAGYTDPYSLGWGFCVKFDHDFVGREALEKMKANRKRKMVSLVWNHDDILKVYASQFTDNPYAPIDEPNDLAKDYRVAIHQDKVLDADGNMIGVNSGRMMSLYYHEMISQCQLDLAFCEEGTEVYVLWGEPGTNQIKIRATVARFPYYNENPNNKLDVETIPRYNK</sequence>
<dbReference type="EMBL" id="ACCL02000047">
    <property type="protein sequence ID" value="EET58133.1"/>
    <property type="molecule type" value="Genomic_DNA"/>
</dbReference>
<reference evidence="3" key="1">
    <citation type="submission" date="2009-07" db="EMBL/GenBank/DDBJ databases">
        <authorList>
            <person name="Weinstock G."/>
            <person name="Sodergren E."/>
            <person name="Clifton S."/>
            <person name="Fulton L."/>
            <person name="Fulton B."/>
            <person name="Courtney L."/>
            <person name="Fronick C."/>
            <person name="Harrison M."/>
            <person name="Strong C."/>
            <person name="Farmer C."/>
            <person name="Delahaunty K."/>
            <person name="Markovic C."/>
            <person name="Hall O."/>
            <person name="Minx P."/>
            <person name="Tomlinson C."/>
            <person name="Mitreva M."/>
            <person name="Nelson J."/>
            <person name="Hou S."/>
            <person name="Wollam A."/>
            <person name="Pepin K.H."/>
            <person name="Johnson M."/>
            <person name="Bhonagiri V."/>
            <person name="Nash W.E."/>
            <person name="Warren W."/>
            <person name="Chinwalla A."/>
            <person name="Mardis E.R."/>
            <person name="Wilson R.K."/>
        </authorList>
    </citation>
    <scope>NUCLEOTIDE SEQUENCE [LARGE SCALE GENOMIC DNA]</scope>
    <source>
        <strain evidence="3">DSM 14469</strain>
    </source>
</reference>
<feature type="binding site" evidence="1">
    <location>
        <position position="222"/>
    </location>
    <ligand>
        <name>substrate</name>
    </ligand>
</feature>
<name>C6LMK4_9FIRM</name>
<evidence type="ECO:0000313" key="3">
    <source>
        <dbReference type="EMBL" id="EET58133.1"/>
    </source>
</evidence>
<protein>
    <submittedName>
        <fullName evidence="3">Glycine cleavage T-protein</fullName>
    </submittedName>
</protein>